<sequence length="235" mass="26593">MSADSANVQTIESSWGAFQLGAASNRIFLWQGVGRTHRIAEPEAVAKQAVEKAGPEQSSGSTPQAKFEPDDLEDPYEDWSQGTPDDGTSSLPAAVTESSKVSSGSRRKAVSDYVIPLQWEEFSTCFIVAGKKIVYFWRDGDDQIHQPPRDLPLGHDDDVFVYNRPEHQQHRVWVMRGGSWVLTQHGAAAETLRGHGRPLQLWLSKEGERKYRATWLDTKSYQKYTKKREERESRM</sequence>
<dbReference type="InParanoid" id="A0A165N2K1"/>
<gene>
    <name evidence="2" type="ORF">EXIGLDRAFT_722705</name>
</gene>
<keyword evidence="3" id="KW-1185">Reference proteome</keyword>
<feature type="region of interest" description="Disordered" evidence="1">
    <location>
        <begin position="44"/>
        <end position="102"/>
    </location>
</feature>
<proteinExistence type="predicted"/>
<evidence type="ECO:0000313" key="2">
    <source>
        <dbReference type="EMBL" id="KZW00118.1"/>
    </source>
</evidence>
<evidence type="ECO:0000256" key="1">
    <source>
        <dbReference type="SAM" id="MobiDB-lite"/>
    </source>
</evidence>
<dbReference type="AlphaFoldDB" id="A0A165N2K1"/>
<evidence type="ECO:0000313" key="3">
    <source>
        <dbReference type="Proteomes" id="UP000077266"/>
    </source>
</evidence>
<dbReference type="OrthoDB" id="10626385at2759"/>
<dbReference type="Proteomes" id="UP000077266">
    <property type="component" value="Unassembled WGS sequence"/>
</dbReference>
<feature type="compositionally biased region" description="Polar residues" evidence="1">
    <location>
        <begin position="80"/>
        <end position="102"/>
    </location>
</feature>
<dbReference type="EMBL" id="KV425903">
    <property type="protein sequence ID" value="KZW00118.1"/>
    <property type="molecule type" value="Genomic_DNA"/>
</dbReference>
<name>A0A165N2K1_EXIGL</name>
<accession>A0A165N2K1</accession>
<organism evidence="2 3">
    <name type="scientific">Exidia glandulosa HHB12029</name>
    <dbReference type="NCBI Taxonomy" id="1314781"/>
    <lineage>
        <taxon>Eukaryota</taxon>
        <taxon>Fungi</taxon>
        <taxon>Dikarya</taxon>
        <taxon>Basidiomycota</taxon>
        <taxon>Agaricomycotina</taxon>
        <taxon>Agaricomycetes</taxon>
        <taxon>Auriculariales</taxon>
        <taxon>Exidiaceae</taxon>
        <taxon>Exidia</taxon>
    </lineage>
</organism>
<reference evidence="2 3" key="1">
    <citation type="journal article" date="2016" name="Mol. Biol. Evol.">
        <title>Comparative Genomics of Early-Diverging Mushroom-Forming Fungi Provides Insights into the Origins of Lignocellulose Decay Capabilities.</title>
        <authorList>
            <person name="Nagy L.G."/>
            <person name="Riley R."/>
            <person name="Tritt A."/>
            <person name="Adam C."/>
            <person name="Daum C."/>
            <person name="Floudas D."/>
            <person name="Sun H."/>
            <person name="Yadav J.S."/>
            <person name="Pangilinan J."/>
            <person name="Larsson K.H."/>
            <person name="Matsuura K."/>
            <person name="Barry K."/>
            <person name="Labutti K."/>
            <person name="Kuo R."/>
            <person name="Ohm R.A."/>
            <person name="Bhattacharya S.S."/>
            <person name="Shirouzu T."/>
            <person name="Yoshinaga Y."/>
            <person name="Martin F.M."/>
            <person name="Grigoriev I.V."/>
            <person name="Hibbett D.S."/>
        </authorList>
    </citation>
    <scope>NUCLEOTIDE SEQUENCE [LARGE SCALE GENOMIC DNA]</scope>
    <source>
        <strain evidence="2 3">HHB12029</strain>
    </source>
</reference>
<protein>
    <submittedName>
        <fullName evidence="2">Uncharacterized protein</fullName>
    </submittedName>
</protein>